<dbReference type="Pfam" id="PF00328">
    <property type="entry name" value="His_Phos_2"/>
    <property type="match status" value="1"/>
</dbReference>
<dbReference type="PATRIC" id="fig|28087.4.peg.635"/>
<dbReference type="AlphaFoldDB" id="A0A0W0YS26"/>
<dbReference type="OrthoDB" id="5605418at2"/>
<protein>
    <submittedName>
        <fullName evidence="7">Major acid phosphatase Map (Histidine-acid phosphatase)</fullName>
        <ecNumber evidence="7">3.1.3.2</ecNumber>
    </submittedName>
</protein>
<name>A0A0W0YS26_9GAMM</name>
<evidence type="ECO:0000256" key="1">
    <source>
        <dbReference type="ARBA" id="ARBA00005375"/>
    </source>
</evidence>
<dbReference type="CDD" id="cd07061">
    <property type="entry name" value="HP_HAP_like"/>
    <property type="match status" value="1"/>
</dbReference>
<reference evidence="7 8" key="1">
    <citation type="submission" date="2015-11" db="EMBL/GenBank/DDBJ databases">
        <title>Genomic analysis of 38 Legionella species identifies large and diverse effector repertoires.</title>
        <authorList>
            <person name="Burstein D."/>
            <person name="Amaro F."/>
            <person name="Zusman T."/>
            <person name="Lifshitz Z."/>
            <person name="Cohen O."/>
            <person name="Gilbert J.A."/>
            <person name="Pupko T."/>
            <person name="Shuman H.A."/>
            <person name="Segal G."/>
        </authorList>
    </citation>
    <scope>NUCLEOTIDE SEQUENCE [LARGE SCALE GENOMIC DNA]</scope>
    <source>
        <strain evidence="7 8">Mt.St.Helens-4</strain>
    </source>
</reference>
<dbReference type="EMBL" id="LNYV01000005">
    <property type="protein sequence ID" value="KTD59682.1"/>
    <property type="molecule type" value="Genomic_DNA"/>
</dbReference>
<keyword evidence="3 7" id="KW-0378">Hydrolase</keyword>
<keyword evidence="5" id="KW-0325">Glycoprotein</keyword>
<accession>A0A0W0YS26</accession>
<gene>
    <name evidence="7" type="primary">map_2</name>
    <name evidence="7" type="ORF">Lsai_0593</name>
</gene>
<dbReference type="InterPro" id="IPR000560">
    <property type="entry name" value="His_Pase_clade-2"/>
</dbReference>
<sequence length="354" mass="39821">MGFKFNLGCVFLISVPSLLFADDTLIFAIDIIRHGDRTPIISIPTVNYQWKEGIGQLTAEGMRQEYNMGKEFRKKYVEQSHLLPEHYEYGTMYVRSTAYDRTLMSAESLLMGLYPLGTGPKVENAAPALPQGFQPIPIFSAPAKYDEIIVQQVSSEERTKLLEQYVYSTKEWQQKNNELKDKYPLWSRLTGIPINNLAELQLLGDSLYVHQTHNIPLPEGLTANDAETIINASNWAFMAQERPKEVAHAYSAKLMKNIANYLYSGSQNKSSLKYVLLSAHDTTIASALSFMGAPLETAPPYASNLNFSLYESDSVGYKVKVTYNNSPVLIPACGGYVCELQQFMKLMNFSQNKS</sequence>
<comment type="caution">
    <text evidence="7">The sequence shown here is derived from an EMBL/GenBank/DDBJ whole genome shotgun (WGS) entry which is preliminary data.</text>
</comment>
<dbReference type="eggNOG" id="ENOG5032X0S">
    <property type="taxonomic scope" value="Bacteria"/>
</dbReference>
<dbReference type="PROSITE" id="PS00616">
    <property type="entry name" value="HIS_ACID_PHOSPHAT_1"/>
    <property type="match status" value="1"/>
</dbReference>
<organism evidence="7 8">
    <name type="scientific">Legionella sainthelensi</name>
    <dbReference type="NCBI Taxonomy" id="28087"/>
    <lineage>
        <taxon>Bacteria</taxon>
        <taxon>Pseudomonadati</taxon>
        <taxon>Pseudomonadota</taxon>
        <taxon>Gammaproteobacteria</taxon>
        <taxon>Legionellales</taxon>
        <taxon>Legionellaceae</taxon>
        <taxon>Legionella</taxon>
    </lineage>
</organism>
<feature type="signal peptide" evidence="6">
    <location>
        <begin position="1"/>
        <end position="21"/>
    </location>
</feature>
<dbReference type="InterPro" id="IPR029033">
    <property type="entry name" value="His_PPase_superfam"/>
</dbReference>
<dbReference type="InterPro" id="IPR050645">
    <property type="entry name" value="Histidine_acid_phosphatase"/>
</dbReference>
<dbReference type="Gene3D" id="3.40.50.1240">
    <property type="entry name" value="Phosphoglycerate mutase-like"/>
    <property type="match status" value="1"/>
</dbReference>
<keyword evidence="2 6" id="KW-0732">Signal</keyword>
<dbReference type="SUPFAM" id="SSF53254">
    <property type="entry name" value="Phosphoglycerate mutase-like"/>
    <property type="match status" value="1"/>
</dbReference>
<proteinExistence type="inferred from homology"/>
<evidence type="ECO:0000313" key="7">
    <source>
        <dbReference type="EMBL" id="KTD59682.1"/>
    </source>
</evidence>
<comment type="similarity">
    <text evidence="1">Belongs to the histidine acid phosphatase family.</text>
</comment>
<dbReference type="PANTHER" id="PTHR11567">
    <property type="entry name" value="ACID PHOSPHATASE-RELATED"/>
    <property type="match status" value="1"/>
</dbReference>
<dbReference type="EC" id="3.1.3.2" evidence="7"/>
<dbReference type="GO" id="GO:0003993">
    <property type="term" value="F:acid phosphatase activity"/>
    <property type="evidence" value="ECO:0007669"/>
    <property type="project" value="UniProtKB-EC"/>
</dbReference>
<evidence type="ECO:0000256" key="2">
    <source>
        <dbReference type="ARBA" id="ARBA00022729"/>
    </source>
</evidence>
<evidence type="ECO:0000256" key="3">
    <source>
        <dbReference type="ARBA" id="ARBA00022801"/>
    </source>
</evidence>
<evidence type="ECO:0000313" key="8">
    <source>
        <dbReference type="Proteomes" id="UP000054621"/>
    </source>
</evidence>
<dbReference type="RefSeq" id="WP_027271538.1">
    <property type="nucleotide sequence ID" value="NZ_CAAAJE010000019.1"/>
</dbReference>
<dbReference type="Proteomes" id="UP000054621">
    <property type="component" value="Unassembled WGS sequence"/>
</dbReference>
<keyword evidence="4" id="KW-1015">Disulfide bond</keyword>
<dbReference type="PANTHER" id="PTHR11567:SF211">
    <property type="entry name" value="PROSTATIC ACID PHOSPHATASE"/>
    <property type="match status" value="1"/>
</dbReference>
<dbReference type="STRING" id="28087.Lsai_0593"/>
<evidence type="ECO:0000256" key="4">
    <source>
        <dbReference type="ARBA" id="ARBA00023157"/>
    </source>
</evidence>
<evidence type="ECO:0000256" key="6">
    <source>
        <dbReference type="SAM" id="SignalP"/>
    </source>
</evidence>
<feature type="chain" id="PRO_5006917892" evidence="6">
    <location>
        <begin position="22"/>
        <end position="354"/>
    </location>
</feature>
<evidence type="ECO:0000256" key="5">
    <source>
        <dbReference type="ARBA" id="ARBA00023180"/>
    </source>
</evidence>
<dbReference type="InterPro" id="IPR033379">
    <property type="entry name" value="Acid_Pase_AS"/>
</dbReference>